<dbReference type="Pfam" id="PF00408">
    <property type="entry name" value="PGM_PMM_IV"/>
    <property type="match status" value="1"/>
</dbReference>
<evidence type="ECO:0000259" key="12">
    <source>
        <dbReference type="Pfam" id="PF02879"/>
    </source>
</evidence>
<feature type="domain" description="Alpha-D-phosphohexomutase alpha/beta/alpha" evidence="12">
    <location>
        <begin position="532"/>
        <end position="629"/>
    </location>
</feature>
<protein>
    <recommendedName>
        <fullName evidence="5">phosphomannomutase</fullName>
        <ecNumber evidence="5">5.4.2.8</ecNumber>
    </recommendedName>
</protein>
<dbReference type="SUPFAM" id="SSF53738">
    <property type="entry name" value="Phosphoglucomutase, first 3 domains"/>
    <property type="match status" value="3"/>
</dbReference>
<dbReference type="GO" id="GO:0005975">
    <property type="term" value="P:carbohydrate metabolic process"/>
    <property type="evidence" value="ECO:0007669"/>
    <property type="project" value="InterPro"/>
</dbReference>
<evidence type="ECO:0000256" key="8">
    <source>
        <dbReference type="ARBA" id="ARBA00022842"/>
    </source>
</evidence>
<evidence type="ECO:0000256" key="9">
    <source>
        <dbReference type="ARBA" id="ARBA00023235"/>
    </source>
</evidence>
<dbReference type="GO" id="GO:0004615">
    <property type="term" value="F:phosphomannomutase activity"/>
    <property type="evidence" value="ECO:0007669"/>
    <property type="project" value="UniProtKB-EC"/>
</dbReference>
<dbReference type="CDD" id="cd03089">
    <property type="entry name" value="PMM_PGM"/>
    <property type="match status" value="1"/>
</dbReference>
<feature type="domain" description="Alpha-D-phosphohexomutase alpha/beta/alpha" evidence="13">
    <location>
        <begin position="634"/>
        <end position="743"/>
    </location>
</feature>
<dbReference type="InterPro" id="IPR005844">
    <property type="entry name" value="A-D-PHexomutase_a/b/a-I"/>
</dbReference>
<evidence type="ECO:0000256" key="1">
    <source>
        <dbReference type="ARBA" id="ARBA00000586"/>
    </source>
</evidence>
<evidence type="ECO:0000256" key="2">
    <source>
        <dbReference type="ARBA" id="ARBA00001946"/>
    </source>
</evidence>
<dbReference type="EMBL" id="JAEPCR010000069">
    <property type="protein sequence ID" value="MCG7979499.1"/>
    <property type="molecule type" value="Genomic_DNA"/>
</dbReference>
<gene>
    <name evidence="14" type="ORF">JAY77_15310</name>
</gene>
<dbReference type="Gene3D" id="3.30.310.50">
    <property type="entry name" value="Alpha-D-phosphohexomutase, C-terminal domain"/>
    <property type="match status" value="1"/>
</dbReference>
<dbReference type="InterPro" id="IPR036900">
    <property type="entry name" value="A-D-PHexomutase_C_sf"/>
</dbReference>
<dbReference type="SUPFAM" id="SSF55957">
    <property type="entry name" value="Phosphoglucomutase, C-terminal domain"/>
    <property type="match status" value="1"/>
</dbReference>
<comment type="similarity">
    <text evidence="4">Belongs to the phosphohexose mutase family.</text>
</comment>
<dbReference type="Pfam" id="PF02879">
    <property type="entry name" value="PGM_PMM_II"/>
    <property type="match status" value="1"/>
</dbReference>
<dbReference type="PANTHER" id="PTHR43771:SF2">
    <property type="entry name" value="PHOSPHOMANNOMUTASE_PHOSPHOGLUCOMUTASE"/>
    <property type="match status" value="1"/>
</dbReference>
<dbReference type="PANTHER" id="PTHR43771">
    <property type="entry name" value="PHOSPHOMANNOMUTASE"/>
    <property type="match status" value="1"/>
</dbReference>
<sequence>MGFLKRSGETNKQQGGGRTIRGYWLLGVFGLLILTLAAWSYLIYQNHGATQANHKQQVKSVAQMLAGSISKILQQHSVLIQGLARQPAMADLFIGFDEVGLASEQARLTRLVPEALRVRLLPTGFNEPDTSEIPNMGYASLLLLRKAEKSDALLPAELHQFGTPHQHIAIASSIASDNGGQAAGVIHVAYSIEMLKKLLSGVDNLHGRIEVQQTLSAKDPLAIIGMGDKPADGVKPDGVIPVKGSIWQVAYWGGSGFKFDLMGNLLLVVPGLLLFLLTALLLLRLSQQMMNALKRDQQSILSLVEALVVGRPPKAQPAQLGDLQSTLEVMEHQIREYRSTQAEKGKSKRAITTSDGGLGINLDEVAVQPQEETAIEIVTNIEIPAEIYRAYDIRGVVGESLNEEIVALLGQGIGSDIFEKGHQSIVVARDTRNSSERLQSALIQGLQASGRDVIDIGIVPTPLLYYAVHELDMECGVMVTGSHNPLQYNGLKLVVGGDSPTQDEIQDLRRLIDAGQLLQGDGSFDSQEIINDYIDRVISDTRLGQPLKVVVDCGNGAASVVAPELYRQLGCEVVELFCTPDGNFPNHHPDPGDPKNMQDLQKAVVQHQAALGIAFDGDGDRIGIVDSSGKLIWPDRLLMYLAIDILTREPGGDIIYDVKCSRHLANIVLSNGGRPLMWKSGHSMLKAKMKETHALLAGEFSGHILFAERWYGFDDGIYAGARLLEILSLDYRTSAEVFAELPESLSTPEYALEMEEGQAKEVMAAIEKLPDLPGARMVKIDGLRAEFEQGWGLVRASNTVPALLFRFEANSEEDLAHVQSIFRDMLAKIDPNLQPPF</sequence>
<dbReference type="Pfam" id="PF02878">
    <property type="entry name" value="PGM_PMM_I"/>
    <property type="match status" value="1"/>
</dbReference>
<evidence type="ECO:0000256" key="3">
    <source>
        <dbReference type="ARBA" id="ARBA00004699"/>
    </source>
</evidence>
<evidence type="ECO:0000313" key="14">
    <source>
        <dbReference type="EMBL" id="MCG7979499.1"/>
    </source>
</evidence>
<dbReference type="InterPro" id="IPR005843">
    <property type="entry name" value="A-D-PHexomutase_C"/>
</dbReference>
<organism evidence="14 15">
    <name type="scientific">Candidatus Thiodiazotropha taylori</name>
    <dbReference type="NCBI Taxonomy" id="2792791"/>
    <lineage>
        <taxon>Bacteria</taxon>
        <taxon>Pseudomonadati</taxon>
        <taxon>Pseudomonadota</taxon>
        <taxon>Gammaproteobacteria</taxon>
        <taxon>Chromatiales</taxon>
        <taxon>Sedimenticolaceae</taxon>
        <taxon>Candidatus Thiodiazotropha</taxon>
    </lineage>
</organism>
<reference evidence="14" key="1">
    <citation type="journal article" date="2021" name="Proc. Natl. Acad. Sci. U.S.A.">
        <title>Global biogeography of chemosynthetic symbionts reveals both localized and globally distributed symbiont groups. .</title>
        <authorList>
            <person name="Osvatic J.T."/>
            <person name="Wilkins L.G.E."/>
            <person name="Leibrecht L."/>
            <person name="Leray M."/>
            <person name="Zauner S."/>
            <person name="Polzin J."/>
            <person name="Camacho Y."/>
            <person name="Gros O."/>
            <person name="van Gils J.A."/>
            <person name="Eisen J.A."/>
            <person name="Petersen J.M."/>
            <person name="Yuen B."/>
        </authorList>
    </citation>
    <scope>NUCLEOTIDE SEQUENCE</scope>
    <source>
        <strain evidence="14">MAGclacostrist055</strain>
    </source>
</reference>
<dbReference type="Pfam" id="PF02880">
    <property type="entry name" value="PGM_PMM_III"/>
    <property type="match status" value="1"/>
</dbReference>
<evidence type="ECO:0000259" key="11">
    <source>
        <dbReference type="Pfam" id="PF02878"/>
    </source>
</evidence>
<keyword evidence="7" id="KW-0479">Metal-binding</keyword>
<evidence type="ECO:0000259" key="13">
    <source>
        <dbReference type="Pfam" id="PF02880"/>
    </source>
</evidence>
<dbReference type="EC" id="5.4.2.8" evidence="5"/>
<feature type="domain" description="Alpha-D-phosphohexomutase alpha/beta/alpha" evidence="11">
    <location>
        <begin position="388"/>
        <end position="512"/>
    </location>
</feature>
<dbReference type="Gene3D" id="3.40.120.10">
    <property type="entry name" value="Alpha-D-Glucose-1,6-Bisphosphate, subunit A, domain 3"/>
    <property type="match status" value="3"/>
</dbReference>
<feature type="domain" description="Alpha-D-phosphohexomutase C-terminal" evidence="10">
    <location>
        <begin position="766"/>
        <end position="823"/>
    </location>
</feature>
<proteinExistence type="inferred from homology"/>
<name>A0A9E4NMK1_9GAMM</name>
<comment type="cofactor">
    <cofactor evidence="2">
        <name>Mg(2+)</name>
        <dbReference type="ChEBI" id="CHEBI:18420"/>
    </cofactor>
</comment>
<dbReference type="PRINTS" id="PR00509">
    <property type="entry name" value="PGMPMM"/>
</dbReference>
<dbReference type="InterPro" id="IPR005845">
    <property type="entry name" value="A-D-PHexomutase_a/b/a-II"/>
</dbReference>
<dbReference type="InterPro" id="IPR005846">
    <property type="entry name" value="A-D-PHexomutase_a/b/a-III"/>
</dbReference>
<keyword evidence="8" id="KW-0460">Magnesium</keyword>
<comment type="caution">
    <text evidence="14">The sequence shown here is derived from an EMBL/GenBank/DDBJ whole genome shotgun (WGS) entry which is preliminary data.</text>
</comment>
<evidence type="ECO:0000313" key="15">
    <source>
        <dbReference type="Proteomes" id="UP000886674"/>
    </source>
</evidence>
<dbReference type="Proteomes" id="UP000886674">
    <property type="component" value="Unassembled WGS sequence"/>
</dbReference>
<comment type="pathway">
    <text evidence="3">Nucleotide-sugar biosynthesis; GDP-alpha-D-mannose biosynthesis; alpha-D-mannose 1-phosphate from D-fructose 6-phosphate: step 2/2.</text>
</comment>
<evidence type="ECO:0000256" key="7">
    <source>
        <dbReference type="ARBA" id="ARBA00022723"/>
    </source>
</evidence>
<dbReference type="PROSITE" id="PS00710">
    <property type="entry name" value="PGM_PMM"/>
    <property type="match status" value="1"/>
</dbReference>
<dbReference type="InterPro" id="IPR005841">
    <property type="entry name" value="Alpha-D-phosphohexomutase_SF"/>
</dbReference>
<dbReference type="AlphaFoldDB" id="A0A9E4NMK1"/>
<comment type="catalytic activity">
    <reaction evidence="1">
        <text>alpha-D-mannose 1-phosphate = D-mannose 6-phosphate</text>
        <dbReference type="Rhea" id="RHEA:11140"/>
        <dbReference type="ChEBI" id="CHEBI:58409"/>
        <dbReference type="ChEBI" id="CHEBI:58735"/>
        <dbReference type="EC" id="5.4.2.8"/>
    </reaction>
</comment>
<evidence type="ECO:0000256" key="5">
    <source>
        <dbReference type="ARBA" id="ARBA00012730"/>
    </source>
</evidence>
<keyword evidence="6" id="KW-0597">Phosphoprotein</keyword>
<dbReference type="GO" id="GO:0000287">
    <property type="term" value="F:magnesium ion binding"/>
    <property type="evidence" value="ECO:0007669"/>
    <property type="project" value="InterPro"/>
</dbReference>
<evidence type="ECO:0000256" key="4">
    <source>
        <dbReference type="ARBA" id="ARBA00010231"/>
    </source>
</evidence>
<keyword evidence="9" id="KW-0413">Isomerase</keyword>
<accession>A0A9E4NMK1</accession>
<dbReference type="InterPro" id="IPR016066">
    <property type="entry name" value="A-D-PHexomutase_CS"/>
</dbReference>
<dbReference type="InterPro" id="IPR016055">
    <property type="entry name" value="A-D-PHexomutase_a/b/a-I/II/III"/>
</dbReference>
<evidence type="ECO:0000259" key="10">
    <source>
        <dbReference type="Pfam" id="PF00408"/>
    </source>
</evidence>
<evidence type="ECO:0000256" key="6">
    <source>
        <dbReference type="ARBA" id="ARBA00022553"/>
    </source>
</evidence>